<dbReference type="Gene3D" id="1.10.443.10">
    <property type="entry name" value="Intergrase catalytic core"/>
    <property type="match status" value="1"/>
</dbReference>
<name>A0A8K0UT50_9AGAR</name>
<dbReference type="InterPro" id="IPR010998">
    <property type="entry name" value="Integrase_recombinase_N"/>
</dbReference>
<gene>
    <name evidence="3" type="ORF">BXZ70DRAFT_890771</name>
</gene>
<keyword evidence="1" id="KW-0238">DNA-binding</keyword>
<dbReference type="SUPFAM" id="SSF56349">
    <property type="entry name" value="DNA breaking-rejoining enzymes"/>
    <property type="match status" value="1"/>
</dbReference>
<dbReference type="SUPFAM" id="SSF47823">
    <property type="entry name" value="lambda integrase-like, N-terminal domain"/>
    <property type="match status" value="1"/>
</dbReference>
<dbReference type="InterPro" id="IPR052925">
    <property type="entry name" value="Phage_Integrase-like_Recomb"/>
</dbReference>
<dbReference type="InterPro" id="IPR013762">
    <property type="entry name" value="Integrase-like_cat_sf"/>
</dbReference>
<dbReference type="GO" id="GO:0015074">
    <property type="term" value="P:DNA integration"/>
    <property type="evidence" value="ECO:0007669"/>
    <property type="project" value="InterPro"/>
</dbReference>
<keyword evidence="4" id="KW-1185">Reference proteome</keyword>
<dbReference type="EMBL" id="JAEVFJ010000010">
    <property type="protein sequence ID" value="KAH8102021.1"/>
    <property type="molecule type" value="Genomic_DNA"/>
</dbReference>
<dbReference type="GO" id="GO:0003677">
    <property type="term" value="F:DNA binding"/>
    <property type="evidence" value="ECO:0007669"/>
    <property type="project" value="UniProtKB-KW"/>
</dbReference>
<dbReference type="GO" id="GO:0006310">
    <property type="term" value="P:DNA recombination"/>
    <property type="evidence" value="ECO:0007669"/>
    <property type="project" value="UniProtKB-KW"/>
</dbReference>
<dbReference type="AlphaFoldDB" id="A0A8K0UT50"/>
<comment type="caution">
    <text evidence="3">The sequence shown here is derived from an EMBL/GenBank/DDBJ whole genome shotgun (WGS) entry which is preliminary data.</text>
</comment>
<evidence type="ECO:0000256" key="1">
    <source>
        <dbReference type="ARBA" id="ARBA00023125"/>
    </source>
</evidence>
<dbReference type="PANTHER" id="PTHR34605">
    <property type="entry name" value="PHAGE_INTEGRASE DOMAIN-CONTAINING PROTEIN"/>
    <property type="match status" value="1"/>
</dbReference>
<dbReference type="InterPro" id="IPR011010">
    <property type="entry name" value="DNA_brk_join_enz"/>
</dbReference>
<dbReference type="OrthoDB" id="3254696at2759"/>
<organism evidence="3 4">
    <name type="scientific">Cristinia sonorae</name>
    <dbReference type="NCBI Taxonomy" id="1940300"/>
    <lineage>
        <taxon>Eukaryota</taxon>
        <taxon>Fungi</taxon>
        <taxon>Dikarya</taxon>
        <taxon>Basidiomycota</taxon>
        <taxon>Agaricomycotina</taxon>
        <taxon>Agaricomycetes</taxon>
        <taxon>Agaricomycetidae</taxon>
        <taxon>Agaricales</taxon>
        <taxon>Pleurotineae</taxon>
        <taxon>Stephanosporaceae</taxon>
        <taxon>Cristinia</taxon>
    </lineage>
</organism>
<accession>A0A8K0UT50</accession>
<sequence length="403" mass="44705">MPAHGFRITLPDSPGLPGSVEELGKLKLAPSPLRPPCTAEERIFKWRGVNTPPNLVIDSGVLRHLADMASRASLRPSTQKGYGSGLRKFMIFCDTFSIPEKDRLPASLAVLNSFALWAAADPDPSDLAFADGTPFEPVSVETVGHYLSAVRAWHLAQGWPAPLTEEQMDVIQYNLRGLKQIQAGKRKRPPRSPVTVHMLGCLKRTLKLDDPFEACLWAVATCAFWGLMRFGEVTVKSRAAFSGQEHLKRKDAVFGRDINGKDYVRLDLPRAKTAKPGEVQQVFLVRQGELCPIDALENLARVVPAAGDDPLFSWRDRNGEIRPIVRDTALSYLNSVFTAWGWGNAFGHSFRIGGASFFLGQKVDSETVRLLGRWRSIAYETYVRAFEQIASQHLSGLATRYGF</sequence>
<protein>
    <recommendedName>
        <fullName evidence="5">Tyr recombinase domain-containing protein</fullName>
    </recommendedName>
</protein>
<evidence type="ECO:0008006" key="5">
    <source>
        <dbReference type="Google" id="ProtNLM"/>
    </source>
</evidence>
<evidence type="ECO:0000313" key="3">
    <source>
        <dbReference type="EMBL" id="KAH8102021.1"/>
    </source>
</evidence>
<dbReference type="PANTHER" id="PTHR34605:SF3">
    <property type="entry name" value="P CELL-TYPE AGGLUTINATION PROTEIN MAP4-LIKE-RELATED"/>
    <property type="match status" value="1"/>
</dbReference>
<evidence type="ECO:0000313" key="4">
    <source>
        <dbReference type="Proteomes" id="UP000813824"/>
    </source>
</evidence>
<proteinExistence type="predicted"/>
<dbReference type="Proteomes" id="UP000813824">
    <property type="component" value="Unassembled WGS sequence"/>
</dbReference>
<evidence type="ECO:0000256" key="2">
    <source>
        <dbReference type="ARBA" id="ARBA00023172"/>
    </source>
</evidence>
<reference evidence="3" key="1">
    <citation type="journal article" date="2021" name="New Phytol.">
        <title>Evolutionary innovations through gain and loss of genes in the ectomycorrhizal Boletales.</title>
        <authorList>
            <person name="Wu G."/>
            <person name="Miyauchi S."/>
            <person name="Morin E."/>
            <person name="Kuo A."/>
            <person name="Drula E."/>
            <person name="Varga T."/>
            <person name="Kohler A."/>
            <person name="Feng B."/>
            <person name="Cao Y."/>
            <person name="Lipzen A."/>
            <person name="Daum C."/>
            <person name="Hundley H."/>
            <person name="Pangilinan J."/>
            <person name="Johnson J."/>
            <person name="Barry K."/>
            <person name="LaButti K."/>
            <person name="Ng V."/>
            <person name="Ahrendt S."/>
            <person name="Min B."/>
            <person name="Choi I.G."/>
            <person name="Park H."/>
            <person name="Plett J.M."/>
            <person name="Magnuson J."/>
            <person name="Spatafora J.W."/>
            <person name="Nagy L.G."/>
            <person name="Henrissat B."/>
            <person name="Grigoriev I.V."/>
            <person name="Yang Z.L."/>
            <person name="Xu J."/>
            <person name="Martin F.M."/>
        </authorList>
    </citation>
    <scope>NUCLEOTIDE SEQUENCE</scope>
    <source>
        <strain evidence="3">KKN 215</strain>
    </source>
</reference>
<keyword evidence="2" id="KW-0233">DNA recombination</keyword>
<dbReference type="Gene3D" id="1.10.150.130">
    <property type="match status" value="1"/>
</dbReference>